<evidence type="ECO:0000256" key="8">
    <source>
        <dbReference type="ARBA" id="ARBA00022989"/>
    </source>
</evidence>
<keyword evidence="5" id="KW-0997">Cell inner membrane</keyword>
<evidence type="ECO:0000256" key="14">
    <source>
        <dbReference type="HAMAP-Rule" id="MF_00286"/>
    </source>
</evidence>
<comment type="caution">
    <text evidence="16">The sequence shown here is derived from an EMBL/GenBank/DDBJ whole genome shotgun (WGS) entry which is preliminary data.</text>
</comment>
<dbReference type="NCBIfam" id="NF002485">
    <property type="entry name" value="PRK01749.1"/>
    <property type="match status" value="1"/>
</dbReference>
<dbReference type="GO" id="GO:0015035">
    <property type="term" value="F:protein-disulfide reductase activity"/>
    <property type="evidence" value="ECO:0007669"/>
    <property type="project" value="UniProtKB-UniRule"/>
</dbReference>
<feature type="topological domain" description="Cytoplasmic" evidence="14">
    <location>
        <begin position="1"/>
        <end position="16"/>
    </location>
</feature>
<dbReference type="Proteomes" id="UP000094936">
    <property type="component" value="Unassembled WGS sequence"/>
</dbReference>
<keyword evidence="17" id="KW-1185">Reference proteome</keyword>
<accession>A0A1C3EJW0</accession>
<evidence type="ECO:0000256" key="10">
    <source>
        <dbReference type="ARBA" id="ARBA00023136"/>
    </source>
</evidence>
<dbReference type="GO" id="GO:0006457">
    <property type="term" value="P:protein folding"/>
    <property type="evidence" value="ECO:0007669"/>
    <property type="project" value="InterPro"/>
</dbReference>
<keyword evidence="6 14" id="KW-0812">Transmembrane</keyword>
<evidence type="ECO:0000256" key="9">
    <source>
        <dbReference type="ARBA" id="ARBA00023002"/>
    </source>
</evidence>
<dbReference type="EMBL" id="LYBM01000015">
    <property type="protein sequence ID" value="ODA33519.1"/>
    <property type="molecule type" value="Genomic_DNA"/>
</dbReference>
<reference evidence="16 17" key="1">
    <citation type="submission" date="2016-05" db="EMBL/GenBank/DDBJ databases">
        <title>Genomic Taxonomy of the Vibrionaceae.</title>
        <authorList>
            <person name="Gomez-Gil B."/>
            <person name="Enciso-Ibarra J."/>
        </authorList>
    </citation>
    <scope>NUCLEOTIDE SEQUENCE [LARGE SCALE GENOMIC DNA]</scope>
    <source>
        <strain evidence="16 17">CAIM 1920</strain>
    </source>
</reference>
<dbReference type="InterPro" id="IPR050183">
    <property type="entry name" value="DsbB"/>
</dbReference>
<evidence type="ECO:0000256" key="15">
    <source>
        <dbReference type="SAM" id="Phobius"/>
    </source>
</evidence>
<evidence type="ECO:0000313" key="17">
    <source>
        <dbReference type="Proteomes" id="UP000094936"/>
    </source>
</evidence>
<name>A0A1C3EJW0_9GAMM</name>
<feature type="topological domain" description="Cytoplasmic" evidence="14">
    <location>
        <begin position="170"/>
        <end position="189"/>
    </location>
</feature>
<feature type="transmembrane region" description="Helical" evidence="15">
    <location>
        <begin position="47"/>
        <end position="65"/>
    </location>
</feature>
<keyword evidence="3 14" id="KW-0813">Transport</keyword>
<keyword evidence="8 14" id="KW-1133">Transmembrane helix</keyword>
<dbReference type="SUPFAM" id="SSF158442">
    <property type="entry name" value="DsbB-like"/>
    <property type="match status" value="1"/>
</dbReference>
<gene>
    <name evidence="14" type="primary">dsbB</name>
    <name evidence="16" type="ORF">A8L45_09915</name>
</gene>
<evidence type="ECO:0000256" key="3">
    <source>
        <dbReference type="ARBA" id="ARBA00022448"/>
    </source>
</evidence>
<feature type="disulfide bond" description="Redox-active" evidence="14">
    <location>
        <begin position="43"/>
        <end position="46"/>
    </location>
</feature>
<dbReference type="HAMAP" id="MF_00286">
    <property type="entry name" value="DsbB"/>
    <property type="match status" value="1"/>
</dbReference>
<keyword evidence="7 14" id="KW-0249">Electron transport</keyword>
<feature type="disulfide bond" description="Redox-active" evidence="14">
    <location>
        <begin position="110"/>
        <end position="136"/>
    </location>
</feature>
<dbReference type="Gene3D" id="1.20.1550.10">
    <property type="entry name" value="DsbB-like"/>
    <property type="match status" value="1"/>
</dbReference>
<evidence type="ECO:0000256" key="7">
    <source>
        <dbReference type="ARBA" id="ARBA00022982"/>
    </source>
</evidence>
<dbReference type="GO" id="GO:0005886">
    <property type="term" value="C:plasma membrane"/>
    <property type="evidence" value="ECO:0007669"/>
    <property type="project" value="UniProtKB-SubCell"/>
</dbReference>
<protein>
    <recommendedName>
        <fullName evidence="14">Disulfide bond formation protein B</fullName>
    </recommendedName>
    <alternativeName>
        <fullName evidence="14">Disulfide oxidoreductase</fullName>
    </alternativeName>
</protein>
<keyword evidence="11 14" id="KW-1015">Disulfide bond</keyword>
<evidence type="ECO:0000256" key="12">
    <source>
        <dbReference type="ARBA" id="ARBA00023186"/>
    </source>
</evidence>
<dbReference type="OrthoDB" id="3711263at2"/>
<evidence type="ECO:0000256" key="5">
    <source>
        <dbReference type="ARBA" id="ARBA00022519"/>
    </source>
</evidence>
<dbReference type="GO" id="GO:0009055">
    <property type="term" value="F:electron transfer activity"/>
    <property type="evidence" value="ECO:0007669"/>
    <property type="project" value="UniProtKB-UniRule"/>
</dbReference>
<evidence type="ECO:0000256" key="13">
    <source>
        <dbReference type="ARBA" id="ARBA00023284"/>
    </source>
</evidence>
<evidence type="ECO:0000256" key="4">
    <source>
        <dbReference type="ARBA" id="ARBA00022475"/>
    </source>
</evidence>
<organism evidence="16 17">
    <name type="scientific">Veronia pacifica</name>
    <dbReference type="NCBI Taxonomy" id="1080227"/>
    <lineage>
        <taxon>Bacteria</taxon>
        <taxon>Pseudomonadati</taxon>
        <taxon>Pseudomonadota</taxon>
        <taxon>Gammaproteobacteria</taxon>
        <taxon>Vibrionales</taxon>
        <taxon>Vibrionaceae</taxon>
        <taxon>Veronia</taxon>
    </lineage>
</organism>
<evidence type="ECO:0000256" key="6">
    <source>
        <dbReference type="ARBA" id="ARBA00022692"/>
    </source>
</evidence>
<evidence type="ECO:0000313" key="16">
    <source>
        <dbReference type="EMBL" id="ODA33519.1"/>
    </source>
</evidence>
<dbReference type="InterPro" id="IPR022920">
    <property type="entry name" value="Disulphide_bond_form_DsbB"/>
</dbReference>
<dbReference type="Pfam" id="PF02600">
    <property type="entry name" value="DsbB"/>
    <property type="match status" value="1"/>
</dbReference>
<comment type="subcellular location">
    <subcellularLocation>
        <location evidence="1">Cell inner membrane</location>
        <topology evidence="1">Multi-pass membrane protein</topology>
    </subcellularLocation>
    <subcellularLocation>
        <location evidence="14">Cell membrane</location>
        <topology evidence="14">Multi-pass membrane protein</topology>
    </subcellularLocation>
</comment>
<feature type="transmembrane region" description="Helical" evidence="15">
    <location>
        <begin position="16"/>
        <end position="35"/>
    </location>
</feature>
<dbReference type="InterPro" id="IPR003752">
    <property type="entry name" value="DiS_bond_form_DsbB/BdbC"/>
</dbReference>
<keyword evidence="10 14" id="KW-0472">Membrane</keyword>
<comment type="caution">
    <text evidence="14">Lacks conserved residue(s) required for the propagation of feature annotation.</text>
</comment>
<comment type="function">
    <text evidence="14">Required for disulfide bond formation in some periplasmic proteins. Acts by oxidizing the DsbA protein.</text>
</comment>
<dbReference type="PANTHER" id="PTHR36570">
    <property type="entry name" value="DISULFIDE BOND FORMATION PROTEIN B"/>
    <property type="match status" value="1"/>
</dbReference>
<proteinExistence type="inferred from homology"/>
<dbReference type="STRING" id="1080227.A8L45_09915"/>
<comment type="similarity">
    <text evidence="2 14">Belongs to the DsbB family.</text>
</comment>
<dbReference type="PANTHER" id="PTHR36570:SF2">
    <property type="entry name" value="DISULFIDE BOND FORMATION PROTEIN B"/>
    <property type="match status" value="1"/>
</dbReference>
<feature type="topological domain" description="Periplasmic" evidence="14">
    <location>
        <begin position="34"/>
        <end position="51"/>
    </location>
</feature>
<keyword evidence="12 14" id="KW-0143">Chaperone</keyword>
<keyword evidence="4 14" id="KW-1003">Cell membrane</keyword>
<evidence type="ECO:0000256" key="11">
    <source>
        <dbReference type="ARBA" id="ARBA00023157"/>
    </source>
</evidence>
<evidence type="ECO:0000256" key="2">
    <source>
        <dbReference type="ARBA" id="ARBA00008823"/>
    </source>
</evidence>
<feature type="transmembrane region" description="Helical" evidence="15">
    <location>
        <begin position="151"/>
        <end position="169"/>
    </location>
</feature>
<sequence length="189" mass="21221">MNVFSSLARVARGRPAWALLLFFALAFQVVALYFQHTMNLLPCVMCIYERVAMFGIAGAALIGLFAPNNAFFRWGGIICWGVAAVWGVKLAHQHIEYQFPDPNVLFGPTCELFVSFPSWAPLNEWLPSVFQSYGDCSMVVWEFLGYSMPQWLLVIFVMMLAAQVCVLVSELKVLITTLRGEPTATDLNR</sequence>
<keyword evidence="9 14" id="KW-0560">Oxidoreductase</keyword>
<dbReference type="RefSeq" id="WP_068901768.1">
    <property type="nucleotide sequence ID" value="NZ_JBHUIF010000009.1"/>
</dbReference>
<dbReference type="AlphaFoldDB" id="A0A1C3EJW0"/>
<dbReference type="InterPro" id="IPR023380">
    <property type="entry name" value="DsbB-like_sf"/>
</dbReference>
<keyword evidence="13 14" id="KW-0676">Redox-active center</keyword>
<evidence type="ECO:0000256" key="1">
    <source>
        <dbReference type="ARBA" id="ARBA00004429"/>
    </source>
</evidence>